<reference evidence="2" key="1">
    <citation type="journal article" date="2023" name="Mol. Phylogenet. Evol.">
        <title>Genome-scale phylogeny and comparative genomics of the fungal order Sordariales.</title>
        <authorList>
            <person name="Hensen N."/>
            <person name="Bonometti L."/>
            <person name="Westerberg I."/>
            <person name="Brannstrom I.O."/>
            <person name="Guillou S."/>
            <person name="Cros-Aarteil S."/>
            <person name="Calhoun S."/>
            <person name="Haridas S."/>
            <person name="Kuo A."/>
            <person name="Mondo S."/>
            <person name="Pangilinan J."/>
            <person name="Riley R."/>
            <person name="LaButti K."/>
            <person name="Andreopoulos B."/>
            <person name="Lipzen A."/>
            <person name="Chen C."/>
            <person name="Yan M."/>
            <person name="Daum C."/>
            <person name="Ng V."/>
            <person name="Clum A."/>
            <person name="Steindorff A."/>
            <person name="Ohm R.A."/>
            <person name="Martin F."/>
            <person name="Silar P."/>
            <person name="Natvig D.O."/>
            <person name="Lalanne C."/>
            <person name="Gautier V."/>
            <person name="Ament-Velasquez S.L."/>
            <person name="Kruys A."/>
            <person name="Hutchinson M.I."/>
            <person name="Powell A.J."/>
            <person name="Barry K."/>
            <person name="Miller A.N."/>
            <person name="Grigoriev I.V."/>
            <person name="Debuchy R."/>
            <person name="Gladieux P."/>
            <person name="Hiltunen Thoren M."/>
            <person name="Johannesson H."/>
        </authorList>
    </citation>
    <scope>NUCLEOTIDE SEQUENCE</scope>
    <source>
        <strain evidence="2">CBS 314.62</strain>
    </source>
</reference>
<evidence type="ECO:0000313" key="2">
    <source>
        <dbReference type="EMBL" id="KAK3681620.1"/>
    </source>
</evidence>
<keyword evidence="3" id="KW-1185">Reference proteome</keyword>
<accession>A0AAE0WZJ6</accession>
<dbReference type="EMBL" id="JAULSO010000006">
    <property type="protein sequence ID" value="KAK3681620.1"/>
    <property type="molecule type" value="Genomic_DNA"/>
</dbReference>
<reference evidence="2" key="2">
    <citation type="submission" date="2023-06" db="EMBL/GenBank/DDBJ databases">
        <authorList>
            <consortium name="Lawrence Berkeley National Laboratory"/>
            <person name="Haridas S."/>
            <person name="Hensen N."/>
            <person name="Bonometti L."/>
            <person name="Westerberg I."/>
            <person name="Brannstrom I.O."/>
            <person name="Guillou S."/>
            <person name="Cros-Aarteil S."/>
            <person name="Calhoun S."/>
            <person name="Kuo A."/>
            <person name="Mondo S."/>
            <person name="Pangilinan J."/>
            <person name="Riley R."/>
            <person name="Labutti K."/>
            <person name="Andreopoulos B."/>
            <person name="Lipzen A."/>
            <person name="Chen C."/>
            <person name="Yanf M."/>
            <person name="Daum C."/>
            <person name="Ng V."/>
            <person name="Clum A."/>
            <person name="Steindorff A."/>
            <person name="Ohm R."/>
            <person name="Martin F."/>
            <person name="Silar P."/>
            <person name="Natvig D."/>
            <person name="Lalanne C."/>
            <person name="Gautier V."/>
            <person name="Ament-Velasquez S.L."/>
            <person name="Kruys A."/>
            <person name="Hutchinson M.I."/>
            <person name="Powell A.J."/>
            <person name="Barry K."/>
            <person name="Miller A.N."/>
            <person name="Grigoriev I.V."/>
            <person name="Debuchy R."/>
            <person name="Gladieux P."/>
            <person name="Thoren M.H."/>
            <person name="Johannesson H."/>
        </authorList>
    </citation>
    <scope>NUCLEOTIDE SEQUENCE</scope>
    <source>
        <strain evidence="2">CBS 314.62</strain>
    </source>
</reference>
<dbReference type="Gene3D" id="2.60.40.3960">
    <property type="entry name" value="Velvet domain"/>
    <property type="match status" value="1"/>
</dbReference>
<comment type="caution">
    <text evidence="2">The sequence shown here is derived from an EMBL/GenBank/DDBJ whole genome shotgun (WGS) entry which is preliminary data.</text>
</comment>
<evidence type="ECO:0000256" key="1">
    <source>
        <dbReference type="SAM" id="MobiDB-lite"/>
    </source>
</evidence>
<feature type="region of interest" description="Disordered" evidence="1">
    <location>
        <begin position="185"/>
        <end position="208"/>
    </location>
</feature>
<name>A0AAE0WZJ6_9PEZI</name>
<dbReference type="Proteomes" id="UP001270362">
    <property type="component" value="Unassembled WGS sequence"/>
</dbReference>
<dbReference type="InterPro" id="IPR038491">
    <property type="entry name" value="Velvet_dom_sf"/>
</dbReference>
<sequence>MGGTRNITERWDDISAEPPPIHLGIGPDMQLGLNQPLKLPIVACVPITRRLGEQPSHASNLFAMAVMVDHDNQPLVVGALAGNRTASPAVVAEQGNTWYYFVFPDLVPTSAEAVRMRIVLQRMDFAVNEHVCLATVSSRPFTVREKVEVTQVITLEMEKHLDIMKAFNIRWLPLPEVVEEAKRLEKKRHEGGRLNGDEDKEGDMRIKG</sequence>
<proteinExistence type="predicted"/>
<protein>
    <submittedName>
        <fullName evidence="2">Uncharacterized protein</fullName>
    </submittedName>
</protein>
<evidence type="ECO:0000313" key="3">
    <source>
        <dbReference type="Proteomes" id="UP001270362"/>
    </source>
</evidence>
<gene>
    <name evidence="2" type="ORF">B0T22DRAFT_299391</name>
</gene>
<dbReference type="AlphaFoldDB" id="A0AAE0WZJ6"/>
<organism evidence="2 3">
    <name type="scientific">Podospora appendiculata</name>
    <dbReference type="NCBI Taxonomy" id="314037"/>
    <lineage>
        <taxon>Eukaryota</taxon>
        <taxon>Fungi</taxon>
        <taxon>Dikarya</taxon>
        <taxon>Ascomycota</taxon>
        <taxon>Pezizomycotina</taxon>
        <taxon>Sordariomycetes</taxon>
        <taxon>Sordariomycetidae</taxon>
        <taxon>Sordariales</taxon>
        <taxon>Podosporaceae</taxon>
        <taxon>Podospora</taxon>
    </lineage>
</organism>